<protein>
    <submittedName>
        <fullName evidence="2">Amidase signature domain-containing protein</fullName>
    </submittedName>
</protein>
<dbReference type="InterPro" id="IPR023631">
    <property type="entry name" value="Amidase_dom"/>
</dbReference>
<name>A0AA40K5X7_9PEZI</name>
<organism evidence="2 3">
    <name type="scientific">Schizothecium vesticola</name>
    <dbReference type="NCBI Taxonomy" id="314040"/>
    <lineage>
        <taxon>Eukaryota</taxon>
        <taxon>Fungi</taxon>
        <taxon>Dikarya</taxon>
        <taxon>Ascomycota</taxon>
        <taxon>Pezizomycotina</taxon>
        <taxon>Sordariomycetes</taxon>
        <taxon>Sordariomycetidae</taxon>
        <taxon>Sordariales</taxon>
        <taxon>Schizotheciaceae</taxon>
        <taxon>Schizothecium</taxon>
    </lineage>
</organism>
<keyword evidence="3" id="KW-1185">Reference proteome</keyword>
<dbReference type="AlphaFoldDB" id="A0AA40K5X7"/>
<evidence type="ECO:0000259" key="1">
    <source>
        <dbReference type="Pfam" id="PF01425"/>
    </source>
</evidence>
<dbReference type="Proteomes" id="UP001172155">
    <property type="component" value="Unassembled WGS sequence"/>
</dbReference>
<dbReference type="PANTHER" id="PTHR42678">
    <property type="entry name" value="AMIDASE"/>
    <property type="match status" value="1"/>
</dbReference>
<accession>A0AA40K5X7</accession>
<evidence type="ECO:0000313" key="3">
    <source>
        <dbReference type="Proteomes" id="UP001172155"/>
    </source>
</evidence>
<proteinExistence type="predicted"/>
<gene>
    <name evidence="2" type="ORF">B0T18DRAFT_438813</name>
</gene>
<reference evidence="2" key="1">
    <citation type="submission" date="2023-06" db="EMBL/GenBank/DDBJ databases">
        <title>Genome-scale phylogeny and comparative genomics of the fungal order Sordariales.</title>
        <authorList>
            <consortium name="Lawrence Berkeley National Laboratory"/>
            <person name="Hensen N."/>
            <person name="Bonometti L."/>
            <person name="Westerberg I."/>
            <person name="Brannstrom I.O."/>
            <person name="Guillou S."/>
            <person name="Cros-Aarteil S."/>
            <person name="Calhoun S."/>
            <person name="Haridas S."/>
            <person name="Kuo A."/>
            <person name="Mondo S."/>
            <person name="Pangilinan J."/>
            <person name="Riley R."/>
            <person name="LaButti K."/>
            <person name="Andreopoulos B."/>
            <person name="Lipzen A."/>
            <person name="Chen C."/>
            <person name="Yanf M."/>
            <person name="Daum C."/>
            <person name="Ng V."/>
            <person name="Clum A."/>
            <person name="Steindorff A."/>
            <person name="Ohm R."/>
            <person name="Martin F."/>
            <person name="Silar P."/>
            <person name="Natvig D."/>
            <person name="Lalanne C."/>
            <person name="Gautier V."/>
            <person name="Ament-velasquez S.L."/>
            <person name="Kruys A."/>
            <person name="Hutchinson M.I."/>
            <person name="Powell A.J."/>
            <person name="Barry K."/>
            <person name="Miller A.N."/>
            <person name="Grigoriev I.V."/>
            <person name="Debuchy R."/>
            <person name="Gladieux P."/>
            <person name="Thoren M.H."/>
            <person name="Johannesson H."/>
        </authorList>
    </citation>
    <scope>NUCLEOTIDE SEQUENCE</scope>
    <source>
        <strain evidence="2">SMH3187-1</strain>
    </source>
</reference>
<evidence type="ECO:0000313" key="2">
    <source>
        <dbReference type="EMBL" id="KAK0747136.1"/>
    </source>
</evidence>
<dbReference type="Pfam" id="PF01425">
    <property type="entry name" value="Amidase"/>
    <property type="match status" value="1"/>
</dbReference>
<feature type="domain" description="Amidase" evidence="1">
    <location>
        <begin position="31"/>
        <end position="263"/>
    </location>
</feature>
<comment type="caution">
    <text evidence="2">The sequence shown here is derived from an EMBL/GenBank/DDBJ whole genome shotgun (WGS) entry which is preliminary data.</text>
</comment>
<dbReference type="PANTHER" id="PTHR42678:SF34">
    <property type="entry name" value="OS04G0183300 PROTEIN"/>
    <property type="match status" value="1"/>
</dbReference>
<sequence>MAQKALFDILTTDAAGLQALQAAGKLTSVDLVKVSLDQIEKFNTKGPKLNAIINITPREVALGIAKNLDDERSQGRVRGPLHGIPMTVKDNIMTGPEFELPTTVGSVALKSAMAKRNAPIVDMLVKAGVVIVGKDNLSEMAGWKGFGITAGWSAVGGQTQSPYVIGGVVPGEKLLGHSTPAGSSAGSAVSVAAGFAPLALATETDGSVVQPANRASLYGLKATVGLVPTEGTAPWSALTDSIGAMARTPGDLANVMAVLANRIDLGAERVMTGTWAGLRVGFVDPTLWNFVPFICDADPVLIEQQRRGLRDAADIIFANGGTVEENVPLTSMDELVLDGKDALDQLWNHDYEPAMNKFLSLYKETPVRTLAELVQFNKDHAGVALPPNFPGQELLEGALTDTLSNEQYAKGVKIIRQAARINGIDKTLSDYHLDVIIGPMDGRIPTIAAAAGCPVGTMPMGYSMTNGRAFGACIVAAANGEAKILRAMSAWHTTMPARKPPPQLVQAGEHVLLPRRKVEGDEKSSLHKSTSRWGAVLCIFPGWKMLQFMKKWRRLGTRRGFGSGA</sequence>
<dbReference type="InterPro" id="IPR036928">
    <property type="entry name" value="AS_sf"/>
</dbReference>
<dbReference type="Gene3D" id="3.90.1300.10">
    <property type="entry name" value="Amidase signature (AS) domain"/>
    <property type="match status" value="1"/>
</dbReference>
<dbReference type="EMBL" id="JAUKUD010000004">
    <property type="protein sequence ID" value="KAK0747136.1"/>
    <property type="molecule type" value="Genomic_DNA"/>
</dbReference>
<dbReference type="SUPFAM" id="SSF75304">
    <property type="entry name" value="Amidase signature (AS) enzymes"/>
    <property type="match status" value="1"/>
</dbReference>